<evidence type="ECO:0000313" key="11">
    <source>
        <dbReference type="Proteomes" id="UP001374584"/>
    </source>
</evidence>
<dbReference type="InterPro" id="IPR017887">
    <property type="entry name" value="TF_TCP_subgr"/>
</dbReference>
<dbReference type="InterPro" id="IPR017888">
    <property type="entry name" value="CYC/TB1_R_domain"/>
</dbReference>
<dbReference type="EMBL" id="JAYMYR010000006">
    <property type="protein sequence ID" value="KAK7357443.1"/>
    <property type="molecule type" value="Genomic_DNA"/>
</dbReference>
<feature type="domain" description="TCP" evidence="8">
    <location>
        <begin position="99"/>
        <end position="157"/>
    </location>
</feature>
<evidence type="ECO:0000256" key="3">
    <source>
        <dbReference type="ARBA" id="ARBA00023015"/>
    </source>
</evidence>
<evidence type="ECO:0000313" key="10">
    <source>
        <dbReference type="EMBL" id="KAK7357443.1"/>
    </source>
</evidence>
<dbReference type="PROSITE" id="PS51370">
    <property type="entry name" value="R"/>
    <property type="match status" value="1"/>
</dbReference>
<keyword evidence="2" id="KW-0217">Developmental protein</keyword>
<dbReference type="PROSITE" id="PS51369">
    <property type="entry name" value="TCP"/>
    <property type="match status" value="1"/>
</dbReference>
<evidence type="ECO:0000256" key="5">
    <source>
        <dbReference type="ARBA" id="ARBA00023163"/>
    </source>
</evidence>
<dbReference type="InterPro" id="IPR005333">
    <property type="entry name" value="Transcription_factor_TCP"/>
</dbReference>
<evidence type="ECO:0000256" key="7">
    <source>
        <dbReference type="SAM" id="MobiDB-lite"/>
    </source>
</evidence>
<evidence type="ECO:0000256" key="6">
    <source>
        <dbReference type="ARBA" id="ARBA00023242"/>
    </source>
</evidence>
<comment type="subcellular location">
    <subcellularLocation>
        <location evidence="1">Nucleus</location>
    </subcellularLocation>
</comment>
<evidence type="ECO:0000259" key="8">
    <source>
        <dbReference type="PROSITE" id="PS51369"/>
    </source>
</evidence>
<dbReference type="GO" id="GO:0005634">
    <property type="term" value="C:nucleus"/>
    <property type="evidence" value="ECO:0007669"/>
    <property type="project" value="UniProtKB-SubCell"/>
</dbReference>
<keyword evidence="3" id="KW-0805">Transcription regulation</keyword>
<dbReference type="AlphaFoldDB" id="A0AAN9MTW1"/>
<dbReference type="PANTHER" id="PTHR31072:SF254">
    <property type="entry name" value="TCP FAMILY TRANSCRIPTION FACTOR"/>
    <property type="match status" value="1"/>
</dbReference>
<evidence type="ECO:0000256" key="1">
    <source>
        <dbReference type="ARBA" id="ARBA00004123"/>
    </source>
</evidence>
<dbReference type="Proteomes" id="UP001374584">
    <property type="component" value="Unassembled WGS sequence"/>
</dbReference>
<dbReference type="PANTHER" id="PTHR31072">
    <property type="entry name" value="TRANSCRIPTION FACTOR TCP4-RELATED"/>
    <property type="match status" value="1"/>
</dbReference>
<dbReference type="GO" id="GO:0003700">
    <property type="term" value="F:DNA-binding transcription factor activity"/>
    <property type="evidence" value="ECO:0007669"/>
    <property type="project" value="InterPro"/>
</dbReference>
<evidence type="ECO:0000256" key="4">
    <source>
        <dbReference type="ARBA" id="ARBA00023125"/>
    </source>
</evidence>
<evidence type="ECO:0000256" key="2">
    <source>
        <dbReference type="ARBA" id="ARBA00022473"/>
    </source>
</evidence>
<name>A0AAN9MTW1_PHACN</name>
<dbReference type="GO" id="GO:2000032">
    <property type="term" value="P:regulation of secondary shoot formation"/>
    <property type="evidence" value="ECO:0007669"/>
    <property type="project" value="TreeGrafter"/>
</dbReference>
<keyword evidence="4" id="KW-0238">DNA-binding</keyword>
<feature type="domain" description="R" evidence="9">
    <location>
        <begin position="212"/>
        <end position="229"/>
    </location>
</feature>
<keyword evidence="11" id="KW-1185">Reference proteome</keyword>
<protein>
    <submittedName>
        <fullName evidence="10">Uncharacterized protein</fullName>
    </submittedName>
</protein>
<keyword evidence="6" id="KW-0539">Nucleus</keyword>
<proteinExistence type="predicted"/>
<dbReference type="GO" id="GO:0043565">
    <property type="term" value="F:sequence-specific DNA binding"/>
    <property type="evidence" value="ECO:0007669"/>
    <property type="project" value="TreeGrafter"/>
</dbReference>
<reference evidence="10 11" key="1">
    <citation type="submission" date="2024-01" db="EMBL/GenBank/DDBJ databases">
        <title>The genomes of 5 underutilized Papilionoideae crops provide insights into root nodulation and disease resistanc.</title>
        <authorList>
            <person name="Jiang F."/>
        </authorList>
    </citation>
    <scope>NUCLEOTIDE SEQUENCE [LARGE SCALE GENOMIC DNA]</scope>
    <source>
        <strain evidence="10">JINMINGXINNONG_FW02</strain>
        <tissue evidence="10">Leaves</tissue>
    </source>
</reference>
<comment type="caution">
    <text evidence="10">The sequence shown here is derived from an EMBL/GenBank/DDBJ whole genome shotgun (WGS) entry which is preliminary data.</text>
</comment>
<feature type="region of interest" description="Disordered" evidence="7">
    <location>
        <begin position="184"/>
        <end position="213"/>
    </location>
</feature>
<gene>
    <name evidence="10" type="ORF">VNO80_16729</name>
</gene>
<accession>A0AAN9MTW1</accession>
<keyword evidence="5" id="KW-0804">Transcription</keyword>
<feature type="compositionally biased region" description="Basic and acidic residues" evidence="7">
    <location>
        <begin position="201"/>
        <end position="213"/>
    </location>
</feature>
<organism evidence="10 11">
    <name type="scientific">Phaseolus coccineus</name>
    <name type="common">Scarlet runner bean</name>
    <name type="synonym">Phaseolus multiflorus</name>
    <dbReference type="NCBI Taxonomy" id="3886"/>
    <lineage>
        <taxon>Eukaryota</taxon>
        <taxon>Viridiplantae</taxon>
        <taxon>Streptophyta</taxon>
        <taxon>Embryophyta</taxon>
        <taxon>Tracheophyta</taxon>
        <taxon>Spermatophyta</taxon>
        <taxon>Magnoliopsida</taxon>
        <taxon>eudicotyledons</taxon>
        <taxon>Gunneridae</taxon>
        <taxon>Pentapetalae</taxon>
        <taxon>rosids</taxon>
        <taxon>fabids</taxon>
        <taxon>Fabales</taxon>
        <taxon>Fabaceae</taxon>
        <taxon>Papilionoideae</taxon>
        <taxon>50 kb inversion clade</taxon>
        <taxon>NPAAA clade</taxon>
        <taxon>indigoferoid/millettioid clade</taxon>
        <taxon>Phaseoleae</taxon>
        <taxon>Phaseolus</taxon>
    </lineage>
</organism>
<evidence type="ECO:0000259" key="9">
    <source>
        <dbReference type="PROSITE" id="PS51370"/>
    </source>
</evidence>
<dbReference type="Pfam" id="PF03634">
    <property type="entry name" value="TCP"/>
    <property type="match status" value="1"/>
</dbReference>
<sequence>MFSSTYDSNLFPNFPSSSYPILPFLIDPENDFATNTLFDDPLLVPFTPITHDPPFPEETVANFAVADCTAMLEQDANTNYGSNYGSMSNFLTQKPAIAKKDRHSKIHTSQGLRDRRVRLSSEIARKFFDLQDMLEFDKPSNTLEWLFTKSENAIKELAQSKHSGISGGDKCSLDASVDSNNNKSLAGSGVDGSKGRKSKWAQKDDACVQTKKESRERARARARERTCYKMCSNRRVQQDFDERCPATANTQMLHQLRSSILPEPEACGRWVQPYNPFLIHNEAPRDGFDVIEESIMIKRNMKPSSMMASHHQNQNQSQNLVIPRDAGFYNNVCPLLPYSTPEWDTNGAVSGRSNFCAIGTMNLSTCFMNPCQWQVKVRIQLLKSLHPYTSECKTMVSRIQRDGSFDLFSKIIDKWLQSFGLPKMFSYGLPYVALTVRAYRDNKPSCLAVHYVASY</sequence>